<protein>
    <submittedName>
        <fullName evidence="1">Uncharacterized protein</fullName>
    </submittedName>
</protein>
<dbReference type="AlphaFoldDB" id="A0A0E9V764"/>
<accession>A0A0E9V764</accession>
<reference evidence="1" key="2">
    <citation type="journal article" date="2015" name="Fish Shellfish Immunol.">
        <title>Early steps in the European eel (Anguilla anguilla)-Vibrio vulnificus interaction in the gills: Role of the RtxA13 toxin.</title>
        <authorList>
            <person name="Callol A."/>
            <person name="Pajuelo D."/>
            <person name="Ebbesson L."/>
            <person name="Teles M."/>
            <person name="MacKenzie S."/>
            <person name="Amaro C."/>
        </authorList>
    </citation>
    <scope>NUCLEOTIDE SEQUENCE</scope>
</reference>
<dbReference type="EMBL" id="GBXM01035297">
    <property type="protein sequence ID" value="JAH73280.1"/>
    <property type="molecule type" value="Transcribed_RNA"/>
</dbReference>
<evidence type="ECO:0000313" key="1">
    <source>
        <dbReference type="EMBL" id="JAH73280.1"/>
    </source>
</evidence>
<sequence length="76" mass="8558">MGRIAFQSKLFHRFLGRELDPRDTQALLYSHNGLRGAVQLGFDYKVQVSCLFSVAKNTQKANRVLPPLPFPSLPTV</sequence>
<reference evidence="1" key="1">
    <citation type="submission" date="2014-11" db="EMBL/GenBank/DDBJ databases">
        <authorList>
            <person name="Amaro Gonzalez C."/>
        </authorList>
    </citation>
    <scope>NUCLEOTIDE SEQUENCE</scope>
</reference>
<name>A0A0E9V764_ANGAN</name>
<organism evidence="1">
    <name type="scientific">Anguilla anguilla</name>
    <name type="common">European freshwater eel</name>
    <name type="synonym">Muraena anguilla</name>
    <dbReference type="NCBI Taxonomy" id="7936"/>
    <lineage>
        <taxon>Eukaryota</taxon>
        <taxon>Metazoa</taxon>
        <taxon>Chordata</taxon>
        <taxon>Craniata</taxon>
        <taxon>Vertebrata</taxon>
        <taxon>Euteleostomi</taxon>
        <taxon>Actinopterygii</taxon>
        <taxon>Neopterygii</taxon>
        <taxon>Teleostei</taxon>
        <taxon>Anguilliformes</taxon>
        <taxon>Anguillidae</taxon>
        <taxon>Anguilla</taxon>
    </lineage>
</organism>
<proteinExistence type="predicted"/>